<proteinExistence type="predicted"/>
<dbReference type="Proteomes" id="UP001060215">
    <property type="component" value="Chromosome 10"/>
</dbReference>
<reference evidence="1 2" key="1">
    <citation type="journal article" date="2022" name="Plant J.">
        <title>Chromosome-level genome of Camellia lanceoleosa provides a valuable resource for understanding genome evolution and self-incompatibility.</title>
        <authorList>
            <person name="Gong W."/>
            <person name="Xiao S."/>
            <person name="Wang L."/>
            <person name="Liao Z."/>
            <person name="Chang Y."/>
            <person name="Mo W."/>
            <person name="Hu G."/>
            <person name="Li W."/>
            <person name="Zhao G."/>
            <person name="Zhu H."/>
            <person name="Hu X."/>
            <person name="Ji K."/>
            <person name="Xiang X."/>
            <person name="Song Q."/>
            <person name="Yuan D."/>
            <person name="Jin S."/>
            <person name="Zhang L."/>
        </authorList>
    </citation>
    <scope>NUCLEOTIDE SEQUENCE [LARGE SCALE GENOMIC DNA]</scope>
    <source>
        <strain evidence="1">SQ_2022a</strain>
    </source>
</reference>
<evidence type="ECO:0000313" key="1">
    <source>
        <dbReference type="EMBL" id="KAI7996199.1"/>
    </source>
</evidence>
<protein>
    <submittedName>
        <fullName evidence="1">Uncharacterized protein</fullName>
    </submittedName>
</protein>
<dbReference type="EMBL" id="CM045767">
    <property type="protein sequence ID" value="KAI7996199.1"/>
    <property type="molecule type" value="Genomic_DNA"/>
</dbReference>
<organism evidence="1 2">
    <name type="scientific">Camellia lanceoleosa</name>
    <dbReference type="NCBI Taxonomy" id="1840588"/>
    <lineage>
        <taxon>Eukaryota</taxon>
        <taxon>Viridiplantae</taxon>
        <taxon>Streptophyta</taxon>
        <taxon>Embryophyta</taxon>
        <taxon>Tracheophyta</taxon>
        <taxon>Spermatophyta</taxon>
        <taxon>Magnoliopsida</taxon>
        <taxon>eudicotyledons</taxon>
        <taxon>Gunneridae</taxon>
        <taxon>Pentapetalae</taxon>
        <taxon>asterids</taxon>
        <taxon>Ericales</taxon>
        <taxon>Theaceae</taxon>
        <taxon>Camellia</taxon>
    </lineage>
</organism>
<sequence>MAPCFFFSKVWTGWDRVSVKDVLLLHNDLLLLHNVFSGIYANVIDGIFQFGRGADHCDTITAFSKLVGSWHSCLGELSAFGRQLKDAMRASKAAFDLKTKNPYLIVGKNKGDNLQLLMVASGILPDE</sequence>
<keyword evidence="2" id="KW-1185">Reference proteome</keyword>
<comment type="caution">
    <text evidence="1">The sequence shown here is derived from an EMBL/GenBank/DDBJ whole genome shotgun (WGS) entry which is preliminary data.</text>
</comment>
<gene>
    <name evidence="1" type="ORF">LOK49_LG10G01655</name>
</gene>
<name>A0ACC0G6L1_9ERIC</name>
<evidence type="ECO:0000313" key="2">
    <source>
        <dbReference type="Proteomes" id="UP001060215"/>
    </source>
</evidence>
<accession>A0ACC0G6L1</accession>